<keyword evidence="1" id="KW-0812">Transmembrane</keyword>
<reference evidence="2 3" key="1">
    <citation type="submission" date="2019-10" db="EMBL/GenBank/DDBJ databases">
        <title>Whole genome shotgun sequence of Acrocarpospora macrocephala NBRC 16266.</title>
        <authorList>
            <person name="Ichikawa N."/>
            <person name="Kimura A."/>
            <person name="Kitahashi Y."/>
            <person name="Komaki H."/>
            <person name="Oguchi A."/>
        </authorList>
    </citation>
    <scope>NUCLEOTIDE SEQUENCE [LARGE SCALE GENOMIC DNA]</scope>
    <source>
        <strain evidence="2 3">NBRC 16266</strain>
    </source>
</reference>
<protein>
    <submittedName>
        <fullName evidence="2">Uncharacterized protein</fullName>
    </submittedName>
</protein>
<evidence type="ECO:0000313" key="3">
    <source>
        <dbReference type="Proteomes" id="UP000331127"/>
    </source>
</evidence>
<gene>
    <name evidence="2" type="ORF">Amac_049270</name>
</gene>
<organism evidence="2 3">
    <name type="scientific">Acrocarpospora macrocephala</name>
    <dbReference type="NCBI Taxonomy" id="150177"/>
    <lineage>
        <taxon>Bacteria</taxon>
        <taxon>Bacillati</taxon>
        <taxon>Actinomycetota</taxon>
        <taxon>Actinomycetes</taxon>
        <taxon>Streptosporangiales</taxon>
        <taxon>Streptosporangiaceae</taxon>
        <taxon>Acrocarpospora</taxon>
    </lineage>
</organism>
<evidence type="ECO:0000256" key="1">
    <source>
        <dbReference type="SAM" id="Phobius"/>
    </source>
</evidence>
<dbReference type="Proteomes" id="UP000331127">
    <property type="component" value="Unassembled WGS sequence"/>
</dbReference>
<dbReference type="AlphaFoldDB" id="A0A5M3WRU6"/>
<feature type="transmembrane region" description="Helical" evidence="1">
    <location>
        <begin position="47"/>
        <end position="64"/>
    </location>
</feature>
<comment type="caution">
    <text evidence="2">The sequence shown here is derived from an EMBL/GenBank/DDBJ whole genome shotgun (WGS) entry which is preliminary data.</text>
</comment>
<dbReference type="EMBL" id="BLAE01000028">
    <property type="protein sequence ID" value="GES11330.1"/>
    <property type="molecule type" value="Genomic_DNA"/>
</dbReference>
<sequence>MKVSSPVGTFPFTFDKIRLHGSRITVHGHMGAWPSEIEVGLEDVPKAAWLALGAAALVAALAISRRRRA</sequence>
<accession>A0A5M3WRU6</accession>
<keyword evidence="3" id="KW-1185">Reference proteome</keyword>
<proteinExistence type="predicted"/>
<dbReference type="RefSeq" id="WP_155356695.1">
    <property type="nucleotide sequence ID" value="NZ_BAAAHL010000011.1"/>
</dbReference>
<dbReference type="OrthoDB" id="7866622at2"/>
<keyword evidence="1" id="KW-1133">Transmembrane helix</keyword>
<name>A0A5M3WRU6_9ACTN</name>
<keyword evidence="1" id="KW-0472">Membrane</keyword>
<evidence type="ECO:0000313" key="2">
    <source>
        <dbReference type="EMBL" id="GES11330.1"/>
    </source>
</evidence>